<organism evidence="1 2">
    <name type="scientific">Streptomyces carpaticus</name>
    <dbReference type="NCBI Taxonomy" id="285558"/>
    <lineage>
        <taxon>Bacteria</taxon>
        <taxon>Bacillati</taxon>
        <taxon>Actinomycetota</taxon>
        <taxon>Actinomycetes</taxon>
        <taxon>Kitasatosporales</taxon>
        <taxon>Streptomycetaceae</taxon>
        <taxon>Streptomyces</taxon>
    </lineage>
</organism>
<dbReference type="InterPro" id="IPR006748">
    <property type="entry name" value="NH2Glyco/OHUrea_AB-resist_kin"/>
</dbReference>
<reference evidence="1 2" key="1">
    <citation type="submission" date="2024-09" db="EMBL/GenBank/DDBJ databases">
        <title>Draft genome sequence of multifaceted antimicrobials producing Streptomyces sp. strain FH1.</title>
        <authorList>
            <person name="Hassan F."/>
            <person name="Ali H."/>
            <person name="Hassan N."/>
            <person name="Nawaz A."/>
        </authorList>
    </citation>
    <scope>NUCLEOTIDE SEQUENCE [LARGE SCALE GENOMIC DNA]</scope>
    <source>
        <strain evidence="1 2">FH1</strain>
    </source>
</reference>
<sequence>MNSSAPFAVPDAFRAAHDTAWTDTLPGLVAELLERWTLRPDGAVGYGMAGIVVPVRRADGLPAVLKIQQPSEDNAAVVPGLRAWNGRGIVRLLGHDTTGGGALLLERLDAARPLSSLDDDVKACDILGGLLARLVAVPAPPGIRRLADIAGAMVDAAPAAVRSLADPDERRLVAVCADAVAEVLGEAGDRLLHWDLHQDNVLAGTREPWLAIDPEPLAGDPGFDLWPALDSRWDEVVAAGGDPRGTVLRRFDQLTERVGLDRRRAAVWTLGRVLQNALWDVEDGKAALEPPQVDLARVLLTDRMR</sequence>
<dbReference type="RefSeq" id="WP_375063971.1">
    <property type="nucleotide sequence ID" value="NZ_JBHGBT010000015.1"/>
</dbReference>
<dbReference type="SUPFAM" id="SSF56112">
    <property type="entry name" value="Protein kinase-like (PK-like)"/>
    <property type="match status" value="1"/>
</dbReference>
<comment type="caution">
    <text evidence="1">The sequence shown here is derived from an EMBL/GenBank/DDBJ whole genome shotgun (WGS) entry which is preliminary data.</text>
</comment>
<dbReference type="Pfam" id="PF04655">
    <property type="entry name" value="APH_6_hur"/>
    <property type="match status" value="1"/>
</dbReference>
<accession>A0ABV4ZSR7</accession>
<name>A0ABV4ZSR7_9ACTN</name>
<evidence type="ECO:0000313" key="1">
    <source>
        <dbReference type="EMBL" id="MFB4196061.1"/>
    </source>
</evidence>
<keyword evidence="2" id="KW-1185">Reference proteome</keyword>
<dbReference type="Proteomes" id="UP001577267">
    <property type="component" value="Unassembled WGS sequence"/>
</dbReference>
<dbReference type="InterPro" id="IPR011009">
    <property type="entry name" value="Kinase-like_dom_sf"/>
</dbReference>
<protein>
    <submittedName>
        <fullName evidence="1">Aminoglycoside phosphotransferase family protein</fullName>
    </submittedName>
</protein>
<gene>
    <name evidence="1" type="ORF">ACE11A_17100</name>
</gene>
<dbReference type="EMBL" id="JBHGBT010000015">
    <property type="protein sequence ID" value="MFB4196061.1"/>
    <property type="molecule type" value="Genomic_DNA"/>
</dbReference>
<proteinExistence type="predicted"/>
<evidence type="ECO:0000313" key="2">
    <source>
        <dbReference type="Proteomes" id="UP001577267"/>
    </source>
</evidence>